<dbReference type="AlphaFoldDB" id="A0A1R1MJC2"/>
<evidence type="ECO:0000313" key="3">
    <source>
        <dbReference type="Proteomes" id="UP000187408"/>
    </source>
</evidence>
<dbReference type="RefSeq" id="WP_076713594.1">
    <property type="nucleotide sequence ID" value="NZ_MOEN01000040.1"/>
</dbReference>
<gene>
    <name evidence="2" type="ORF">BLW93_08125</name>
</gene>
<protein>
    <recommendedName>
        <fullName evidence="1">Mannosyl-glycoprotein endo-beta-N-acetylglucosamidase-like domain-containing protein</fullName>
    </recommendedName>
</protein>
<dbReference type="Pfam" id="PF01832">
    <property type="entry name" value="Glucosaminidase"/>
    <property type="match status" value="1"/>
</dbReference>
<dbReference type="Gene3D" id="1.10.530.10">
    <property type="match status" value="1"/>
</dbReference>
<dbReference type="SMART" id="SM00047">
    <property type="entry name" value="LYZ2"/>
    <property type="match status" value="1"/>
</dbReference>
<dbReference type="OrthoDB" id="977752at2"/>
<accession>A0A1R1MJC2</accession>
<dbReference type="PANTHER" id="PTHR40572:SF1">
    <property type="entry name" value="PROTEIN BAX"/>
    <property type="match status" value="1"/>
</dbReference>
<dbReference type="InterPro" id="IPR002901">
    <property type="entry name" value="MGlyc_endo_b_GlcNAc-like_dom"/>
</dbReference>
<dbReference type="PANTHER" id="PTHR40572">
    <property type="entry name" value="PROTEIN BAX"/>
    <property type="match status" value="1"/>
</dbReference>
<keyword evidence="3" id="KW-1185">Reference proteome</keyword>
<dbReference type="InterPro" id="IPR053195">
    <property type="entry name" value="Bax-like"/>
</dbReference>
<dbReference type="EMBL" id="MOEN01000040">
    <property type="protein sequence ID" value="OMH39901.1"/>
    <property type="molecule type" value="Genomic_DNA"/>
</dbReference>
<dbReference type="Proteomes" id="UP000187408">
    <property type="component" value="Unassembled WGS sequence"/>
</dbReference>
<reference evidence="2 3" key="1">
    <citation type="submission" date="2016-10" db="EMBL/GenBank/DDBJ databases">
        <title>Genome sequence of a sulfur-reducing bacterium Desulfurobacterium indicum K6013.</title>
        <authorList>
            <person name="Cao J."/>
            <person name="Shao Z."/>
            <person name="Alain K."/>
            <person name="Jebbar M."/>
        </authorList>
    </citation>
    <scope>NUCLEOTIDE SEQUENCE [LARGE SCALE GENOMIC DNA]</scope>
    <source>
        <strain evidence="2 3">K6013</strain>
    </source>
</reference>
<evidence type="ECO:0000313" key="2">
    <source>
        <dbReference type="EMBL" id="OMH39901.1"/>
    </source>
</evidence>
<dbReference type="GO" id="GO:0004040">
    <property type="term" value="F:amidase activity"/>
    <property type="evidence" value="ECO:0007669"/>
    <property type="project" value="InterPro"/>
</dbReference>
<feature type="domain" description="Mannosyl-glycoprotein endo-beta-N-acetylglucosamidase-like" evidence="1">
    <location>
        <begin position="117"/>
        <end position="258"/>
    </location>
</feature>
<dbReference type="STRING" id="1914305.BLW93_08125"/>
<comment type="caution">
    <text evidence="2">The sequence shown here is derived from an EMBL/GenBank/DDBJ whole genome shotgun (WGS) entry which is preliminary data.</text>
</comment>
<organism evidence="2 3">
    <name type="scientific">Desulfurobacterium indicum</name>
    <dbReference type="NCBI Taxonomy" id="1914305"/>
    <lineage>
        <taxon>Bacteria</taxon>
        <taxon>Pseudomonadati</taxon>
        <taxon>Aquificota</taxon>
        <taxon>Aquificia</taxon>
        <taxon>Desulfurobacteriales</taxon>
        <taxon>Desulfurobacteriaceae</taxon>
        <taxon>Desulfurobacterium</taxon>
    </lineage>
</organism>
<proteinExistence type="predicted"/>
<sequence>MFQQIVAVIFVAVFSIYGCEKNREQETFQAVNKTETENKIHAQTEEKVCVLPKETIKKPANLLTLSYSKRKKAFIAMIVPAVLKANCIIDKEREILIKIREKINKGEPLTEKEKKFLTRMKKKYRTKNLDELLIRVNTLPPSLVIAQAAIESGWGTSRFFIEGNNIFGIWTFDNKTEAIQAKNSTARLRKYTSLLSSIEDYYYNINTGWAYRDLRIARLKERDALKLAKYLRNYSILRDEYVRRLQHVIKKNNLQQFDNCIYDNCTVKL</sequence>
<evidence type="ECO:0000259" key="1">
    <source>
        <dbReference type="SMART" id="SM00047"/>
    </source>
</evidence>
<name>A0A1R1MJC2_9BACT</name>